<organism evidence="1 2">
    <name type="scientific">Ralstonia insidiosa</name>
    <dbReference type="NCBI Taxonomy" id="190721"/>
    <lineage>
        <taxon>Bacteria</taxon>
        <taxon>Pseudomonadati</taxon>
        <taxon>Pseudomonadota</taxon>
        <taxon>Betaproteobacteria</taxon>
        <taxon>Burkholderiales</taxon>
        <taxon>Burkholderiaceae</taxon>
        <taxon>Ralstonia</taxon>
    </lineage>
</organism>
<proteinExistence type="predicted"/>
<sequence>MLNRSRRNGSLAALADREPLSDVQIYRQFYATNDLEEAEVCTLWNEIAGTLQVPADKLRPSDRFGTDIGVWFITSEELDALGDLAARHATQRGVKIDIASLATVDDYIKAFATRHT</sequence>
<dbReference type="KEGG" id="rin:ACS15_5422"/>
<protein>
    <submittedName>
        <fullName evidence="1">Uncharacterized protein</fullName>
    </submittedName>
</protein>
<dbReference type="Proteomes" id="UP000077927">
    <property type="component" value="Chromosome 2"/>
</dbReference>
<dbReference type="AlphaFoldDB" id="A0AAC9BL26"/>
<evidence type="ECO:0000313" key="1">
    <source>
        <dbReference type="EMBL" id="ANH76077.1"/>
    </source>
</evidence>
<dbReference type="EMBL" id="CP012606">
    <property type="protein sequence ID" value="ANH76077.1"/>
    <property type="molecule type" value="Genomic_DNA"/>
</dbReference>
<gene>
    <name evidence="1" type="ORF">ACS15_5422</name>
</gene>
<accession>A0AAC9BL26</accession>
<reference evidence="1 2" key="1">
    <citation type="submission" date="2015-09" db="EMBL/GenBank/DDBJ databases">
        <authorList>
            <person name="Xu Y."/>
            <person name="Nagy A."/>
            <person name="Liu N.T."/>
            <person name="Nou X."/>
        </authorList>
    </citation>
    <scope>NUCLEOTIDE SEQUENCE [LARGE SCALE GENOMIC DNA]</scope>
    <source>
        <strain evidence="1 2">FC1138</strain>
    </source>
</reference>
<evidence type="ECO:0000313" key="2">
    <source>
        <dbReference type="Proteomes" id="UP000077927"/>
    </source>
</evidence>
<name>A0AAC9BL26_9RALS</name>